<organism evidence="1 2">
    <name type="scientific">Syntrophobotulus glycolicus (strain DSM 8271 / FlGlyR)</name>
    <dbReference type="NCBI Taxonomy" id="645991"/>
    <lineage>
        <taxon>Bacteria</taxon>
        <taxon>Bacillati</taxon>
        <taxon>Bacillota</taxon>
        <taxon>Clostridia</taxon>
        <taxon>Eubacteriales</taxon>
        <taxon>Desulfitobacteriaceae</taxon>
        <taxon>Syntrophobotulus</taxon>
    </lineage>
</organism>
<evidence type="ECO:0000313" key="1">
    <source>
        <dbReference type="EMBL" id="ADY55583.1"/>
    </source>
</evidence>
<gene>
    <name evidence="1" type="ordered locus">Sgly_1269</name>
</gene>
<name>F0SV83_SYNGF</name>
<dbReference type="RefSeq" id="WP_013624453.1">
    <property type="nucleotide sequence ID" value="NC_015172.1"/>
</dbReference>
<dbReference type="eggNOG" id="COG1769">
    <property type="taxonomic scope" value="Bacteria"/>
</dbReference>
<dbReference type="OrthoDB" id="6162707at2"/>
<dbReference type="Gene3D" id="3.30.70.2940">
    <property type="match status" value="1"/>
</dbReference>
<dbReference type="Proteomes" id="UP000007488">
    <property type="component" value="Chromosome"/>
</dbReference>
<dbReference type="InterPro" id="IPR019117">
    <property type="entry name" value="CRISPR-assoc_protein_Cmr3"/>
</dbReference>
<reference evidence="1 2" key="1">
    <citation type="journal article" date="2011" name="Stand. Genomic Sci.">
        <title>Complete genome sequence of Syntrophobotulus glycolicus type strain (FlGlyR).</title>
        <authorList>
            <person name="Han C."/>
            <person name="Mwirichia R."/>
            <person name="Chertkov O."/>
            <person name="Held B."/>
            <person name="Lapidus A."/>
            <person name="Nolan M."/>
            <person name="Lucas S."/>
            <person name="Hammon N."/>
            <person name="Deshpande S."/>
            <person name="Cheng J.F."/>
            <person name="Tapia R."/>
            <person name="Goodwin L."/>
            <person name="Pitluck S."/>
            <person name="Huntemann M."/>
            <person name="Liolios K."/>
            <person name="Ivanova N."/>
            <person name="Pagani I."/>
            <person name="Mavromatis K."/>
            <person name="Ovchinikova G."/>
            <person name="Pati A."/>
            <person name="Chen A."/>
            <person name="Palaniappan K."/>
            <person name="Land M."/>
            <person name="Hauser L."/>
            <person name="Brambilla E.M."/>
            <person name="Rohde M."/>
            <person name="Spring S."/>
            <person name="Sikorski J."/>
            <person name="Goker M."/>
            <person name="Woyke T."/>
            <person name="Bristow J."/>
            <person name="Eisen J.A."/>
            <person name="Markowitz V."/>
            <person name="Hugenholtz P."/>
            <person name="Kyrpides N.C."/>
            <person name="Klenk H.P."/>
            <person name="Detter J.C."/>
        </authorList>
    </citation>
    <scope>NUCLEOTIDE SEQUENCE [LARGE SCALE GENOMIC DNA]</scope>
    <source>
        <strain evidence="2">DSM 8271 / FlGlyR</strain>
    </source>
</reference>
<keyword evidence="2" id="KW-1185">Reference proteome</keyword>
<reference evidence="2" key="2">
    <citation type="submission" date="2011-02" db="EMBL/GenBank/DDBJ databases">
        <title>The complete genome of Syntrophobotulus glycolicus DSM 8271.</title>
        <authorList>
            <person name="Lucas S."/>
            <person name="Copeland A."/>
            <person name="Lapidus A."/>
            <person name="Bruce D."/>
            <person name="Goodwin L."/>
            <person name="Pitluck S."/>
            <person name="Kyrpides N."/>
            <person name="Mavromatis K."/>
            <person name="Pagani I."/>
            <person name="Ivanova N."/>
            <person name="Mikhailova N."/>
            <person name="Chertkov O."/>
            <person name="Held B."/>
            <person name="Detter J.C."/>
            <person name="Tapia R."/>
            <person name="Han C."/>
            <person name="Land M."/>
            <person name="Hauser L."/>
            <person name="Markowitz V."/>
            <person name="Cheng J.-F."/>
            <person name="Hugenholtz P."/>
            <person name="Woyke T."/>
            <person name="Wu D."/>
            <person name="Spring S."/>
            <person name="Schroeder M."/>
            <person name="Brambilla E."/>
            <person name="Klenk H.-P."/>
            <person name="Eisen J.A."/>
        </authorList>
    </citation>
    <scope>NUCLEOTIDE SEQUENCE [LARGE SCALE GENOMIC DNA]</scope>
    <source>
        <strain evidence="2">DSM 8271 / FlGlyR</strain>
    </source>
</reference>
<proteinExistence type="predicted"/>
<dbReference type="Gene3D" id="2.60.40.4350">
    <property type="match status" value="1"/>
</dbReference>
<protein>
    <submittedName>
        <fullName evidence="1">CRISPR-associated protein, Cmr3</fullName>
    </submittedName>
</protein>
<dbReference type="EMBL" id="CP002547">
    <property type="protein sequence ID" value="ADY55583.1"/>
    <property type="molecule type" value="Genomic_DNA"/>
</dbReference>
<dbReference type="KEGG" id="sgy:Sgly_1269"/>
<evidence type="ECO:0000313" key="2">
    <source>
        <dbReference type="Proteomes" id="UP000007488"/>
    </source>
</evidence>
<sequence>MFYAIDAVDTLFFRSSSPFDAGVNHAPHSFLPPLPSVYAGALRSVALPTNEADPLKNRKTLSRQMKIGFNGLMVNNNFCFPRPLDTMVTENNNLDLLSLSPSSAGSYPLPFYLSSNRNSLQKEIEPQGGGCLYETDLRAYLAGASKDLICHPLADHYHEEEHIGIQIDKNTGAAQDKKMYHIKMTRPVDKQNNKCSLVVEAEGVSLPEQAALKIGGESKVAHLHRLDKSISLAPVAEEAKVFKLYLATPAIFTKGWLPWWIDEGTNIGSFAYKKRRIRVKLICAAVGRYIPAGGFGLDPENGQAKPREMRYAIPAGSVYFFQILEGTFEDANKLFHQKCLSDYRENKGFVYDNWDRMRYCDRGFGYCLVGRIGKEQGGEVICTK</sequence>
<dbReference type="AlphaFoldDB" id="F0SV83"/>
<dbReference type="HOGENOM" id="CLU_044328_1_0_9"/>
<dbReference type="STRING" id="645991.Sgly_1269"/>
<accession>F0SV83</accession>
<dbReference type="Pfam" id="PF09700">
    <property type="entry name" value="Cas_Cmr3"/>
    <property type="match status" value="1"/>
</dbReference>